<dbReference type="Proteomes" id="UP000002754">
    <property type="component" value="Unassembled WGS sequence"/>
</dbReference>
<keyword evidence="1 3" id="KW-0732">Signal</keyword>
<dbReference type="PROSITE" id="PS51257">
    <property type="entry name" value="PROKAR_LIPOPROTEIN"/>
    <property type="match status" value="1"/>
</dbReference>
<feature type="signal peptide" evidence="3">
    <location>
        <begin position="1"/>
        <end position="21"/>
    </location>
</feature>
<sequence>MKKIMKAIGITILAGSLLVACNNDDTDGTDKSNEIEQENEDTEDVDESNVGAEGNTSTNEYVDQLDLKLGDTAQVSTNTGEFEITVKSVKREDEIDEENSQLDTFHIVSVEVKNIGSAAIDAGELKGMFEMTDFLEGSGEPEVSNWFESFDALDGEINEGQGLTGEMVYQVYEADTYYLRITDGLVASDAVKNQVTWSFAQDEVQ</sequence>
<dbReference type="Gene3D" id="2.60.40.1240">
    <property type="match status" value="1"/>
</dbReference>
<evidence type="ECO:0000256" key="2">
    <source>
        <dbReference type="SAM" id="MobiDB-lite"/>
    </source>
</evidence>
<organism evidence="5 7">
    <name type="scientific">Alkalihalobacillus alcalophilus ATCC 27647 = CGMCC 1.3604</name>
    <dbReference type="NCBI Taxonomy" id="1218173"/>
    <lineage>
        <taxon>Bacteria</taxon>
        <taxon>Bacillati</taxon>
        <taxon>Bacillota</taxon>
        <taxon>Bacilli</taxon>
        <taxon>Bacillales</taxon>
        <taxon>Bacillaceae</taxon>
        <taxon>Alkalihalobacillus</taxon>
    </lineage>
</organism>
<feature type="compositionally biased region" description="Acidic residues" evidence="2">
    <location>
        <begin position="35"/>
        <end position="47"/>
    </location>
</feature>
<protein>
    <recommendedName>
        <fullName evidence="4">DUF4352 domain-containing protein</fullName>
    </recommendedName>
</protein>
<evidence type="ECO:0000256" key="3">
    <source>
        <dbReference type="SAM" id="SignalP"/>
    </source>
</evidence>
<dbReference type="Proteomes" id="UP000297014">
    <property type="component" value="Unassembled WGS sequence"/>
</dbReference>
<reference evidence="6 8" key="2">
    <citation type="submission" date="2014-01" db="EMBL/GenBank/DDBJ databases">
        <title>Draft genome sequencing of Bacillus alcalophilus CGMCC 1.3604.</title>
        <authorList>
            <person name="Yang J."/>
            <person name="Diao L."/>
            <person name="Yang S."/>
        </authorList>
    </citation>
    <scope>NUCLEOTIDE SEQUENCE [LARGE SCALE GENOMIC DNA]</scope>
    <source>
        <strain evidence="6 8">CGMCC 1.3604</strain>
    </source>
</reference>
<dbReference type="AlphaFoldDB" id="A0A094WLX3"/>
<proteinExistence type="predicted"/>
<dbReference type="eggNOG" id="ENOG5032UFI">
    <property type="taxonomic scope" value="Bacteria"/>
</dbReference>
<evidence type="ECO:0000259" key="4">
    <source>
        <dbReference type="Pfam" id="PF11611"/>
    </source>
</evidence>
<evidence type="ECO:0000256" key="1">
    <source>
        <dbReference type="ARBA" id="ARBA00022729"/>
    </source>
</evidence>
<name>A0A094WLX3_ALKAL</name>
<feature type="region of interest" description="Disordered" evidence="2">
    <location>
        <begin position="25"/>
        <end position="57"/>
    </location>
</feature>
<evidence type="ECO:0000313" key="5">
    <source>
        <dbReference type="EMBL" id="KGA96958.1"/>
    </source>
</evidence>
<comment type="caution">
    <text evidence="5">The sequence shown here is derived from an EMBL/GenBank/DDBJ whole genome shotgun (WGS) entry which is preliminary data.</text>
</comment>
<dbReference type="STRING" id="1218173.BALCAV_0213115"/>
<feature type="chain" id="PRO_5038207331" description="DUF4352 domain-containing protein" evidence="3">
    <location>
        <begin position="22"/>
        <end position="205"/>
    </location>
</feature>
<accession>A0A094WLX3</accession>
<dbReference type="EMBL" id="JALP01000222">
    <property type="protein sequence ID" value="THG89508.1"/>
    <property type="molecule type" value="Genomic_DNA"/>
</dbReference>
<reference evidence="5 7" key="1">
    <citation type="journal article" date="2014" name="Genome Announc.">
        <title>Draft Genome Sequence of Bacillus alcalophilus AV1934, a Classic Alkaliphile Isolated from Human Feces in 1934.</title>
        <authorList>
            <person name="Attie O."/>
            <person name="Jayaprakash A."/>
            <person name="Shah H."/>
            <person name="Paulsen I.T."/>
            <person name="Morino M."/>
            <person name="Takahashi Y."/>
            <person name="Narumi I."/>
            <person name="Sachidanandam R."/>
            <person name="Satoh K."/>
            <person name="Ito M."/>
            <person name="Krulwich T.A."/>
        </authorList>
    </citation>
    <scope>NUCLEOTIDE SEQUENCE [LARGE SCALE GENOMIC DNA]</scope>
    <source>
        <strain evidence="5 7">AV1934</strain>
    </source>
</reference>
<dbReference type="Pfam" id="PF11611">
    <property type="entry name" value="DUF4352"/>
    <property type="match status" value="1"/>
</dbReference>
<dbReference type="InterPro" id="IPR029050">
    <property type="entry name" value="Immunoprotect_excell_Ig-like"/>
</dbReference>
<dbReference type="EMBL" id="ALPT02000041">
    <property type="protein sequence ID" value="KGA96958.1"/>
    <property type="molecule type" value="Genomic_DNA"/>
</dbReference>
<evidence type="ECO:0000313" key="8">
    <source>
        <dbReference type="Proteomes" id="UP000297014"/>
    </source>
</evidence>
<dbReference type="InterPro" id="IPR029051">
    <property type="entry name" value="DUF4352"/>
</dbReference>
<evidence type="ECO:0000313" key="6">
    <source>
        <dbReference type="EMBL" id="THG89508.1"/>
    </source>
</evidence>
<keyword evidence="7" id="KW-1185">Reference proteome</keyword>
<evidence type="ECO:0000313" key="7">
    <source>
        <dbReference type="Proteomes" id="UP000002754"/>
    </source>
</evidence>
<feature type="domain" description="DUF4352" evidence="4">
    <location>
        <begin position="77"/>
        <end position="189"/>
    </location>
</feature>
<dbReference type="RefSeq" id="WP_003321108.1">
    <property type="nucleotide sequence ID" value="NZ_ALPT02000041.1"/>
</dbReference>
<gene>
    <name evidence="6" type="ORF">AJ85_17285</name>
    <name evidence="5" type="ORF">BALCAV_0213115</name>
</gene>